<reference evidence="3 4" key="1">
    <citation type="submission" date="2020-01" db="EMBL/GenBank/DDBJ databases">
        <authorList>
            <consortium name="DOE Joint Genome Institute"/>
            <person name="Haridas S."/>
            <person name="Albert R."/>
            <person name="Binder M."/>
            <person name="Bloem J."/>
            <person name="Labutti K."/>
            <person name="Salamov A."/>
            <person name="Andreopoulos B."/>
            <person name="Baker S.E."/>
            <person name="Barry K."/>
            <person name="Bills G."/>
            <person name="Bluhm B.H."/>
            <person name="Cannon C."/>
            <person name="Castanera R."/>
            <person name="Culley D.E."/>
            <person name="Daum C."/>
            <person name="Ezra D."/>
            <person name="Gonzalez J.B."/>
            <person name="Henrissat B."/>
            <person name="Kuo A."/>
            <person name="Liang C."/>
            <person name="Lipzen A."/>
            <person name="Lutzoni F."/>
            <person name="Magnuson J."/>
            <person name="Mondo S."/>
            <person name="Nolan M."/>
            <person name="Ohm R."/>
            <person name="Pangilinan J."/>
            <person name="Park H.-J.H."/>
            <person name="Ramirez L."/>
            <person name="Alfaro M."/>
            <person name="Sun H."/>
            <person name="Tritt A."/>
            <person name="Yoshinaga Y."/>
            <person name="Zwiers L.-H.L."/>
            <person name="Turgeon B.G."/>
            <person name="Goodwin S.B."/>
            <person name="Spatafora J.W."/>
            <person name="Crous P.W."/>
            <person name="Grigoriev I.V."/>
        </authorList>
    </citation>
    <scope>NUCLEOTIDE SEQUENCE [LARGE SCALE GENOMIC DNA]</scope>
    <source>
        <strain evidence="3 4">CBS 611.86</strain>
    </source>
</reference>
<feature type="compositionally biased region" description="Low complexity" evidence="1">
    <location>
        <begin position="243"/>
        <end position="254"/>
    </location>
</feature>
<dbReference type="AlphaFoldDB" id="A0A7C8MFZ9"/>
<feature type="region of interest" description="Disordered" evidence="1">
    <location>
        <begin position="204"/>
        <end position="370"/>
    </location>
</feature>
<evidence type="ECO:0000313" key="4">
    <source>
        <dbReference type="Proteomes" id="UP000481861"/>
    </source>
</evidence>
<dbReference type="SUPFAM" id="SSF46565">
    <property type="entry name" value="Chaperone J-domain"/>
    <property type="match status" value="1"/>
</dbReference>
<feature type="compositionally biased region" description="Pro residues" evidence="1">
    <location>
        <begin position="255"/>
        <end position="267"/>
    </location>
</feature>
<dbReference type="PROSITE" id="PS50076">
    <property type="entry name" value="DNAJ_2"/>
    <property type="match status" value="1"/>
</dbReference>
<dbReference type="PANTHER" id="PTHR45090">
    <property type="entry name" value="CHAPERONE PROTEIN DNAJ 20 CHLOROPLASTIC"/>
    <property type="match status" value="1"/>
</dbReference>
<evidence type="ECO:0000256" key="1">
    <source>
        <dbReference type="SAM" id="MobiDB-lite"/>
    </source>
</evidence>
<proteinExistence type="predicted"/>
<dbReference type="CDD" id="cd06257">
    <property type="entry name" value="DnaJ"/>
    <property type="match status" value="1"/>
</dbReference>
<dbReference type="OrthoDB" id="442087at2759"/>
<organism evidence="3 4">
    <name type="scientific">Massariosphaeria phaeospora</name>
    <dbReference type="NCBI Taxonomy" id="100035"/>
    <lineage>
        <taxon>Eukaryota</taxon>
        <taxon>Fungi</taxon>
        <taxon>Dikarya</taxon>
        <taxon>Ascomycota</taxon>
        <taxon>Pezizomycotina</taxon>
        <taxon>Dothideomycetes</taxon>
        <taxon>Pleosporomycetidae</taxon>
        <taxon>Pleosporales</taxon>
        <taxon>Pleosporales incertae sedis</taxon>
        <taxon>Massariosphaeria</taxon>
    </lineage>
</organism>
<gene>
    <name evidence="3" type="ORF">BDV95DRAFT_597337</name>
</gene>
<dbReference type="PANTHER" id="PTHR45090:SF4">
    <property type="entry name" value="J DOMAIN-CONTAINING PROTEIN"/>
    <property type="match status" value="1"/>
</dbReference>
<feature type="compositionally biased region" description="Basic and acidic residues" evidence="1">
    <location>
        <begin position="314"/>
        <end position="336"/>
    </location>
</feature>
<feature type="region of interest" description="Disordered" evidence="1">
    <location>
        <begin position="86"/>
        <end position="115"/>
    </location>
</feature>
<dbReference type="SMART" id="SM00271">
    <property type="entry name" value="DnaJ"/>
    <property type="match status" value="1"/>
</dbReference>
<dbReference type="Proteomes" id="UP000481861">
    <property type="component" value="Unassembled WGS sequence"/>
</dbReference>
<feature type="domain" description="J" evidence="2">
    <location>
        <begin position="5"/>
        <end position="75"/>
    </location>
</feature>
<evidence type="ECO:0000313" key="3">
    <source>
        <dbReference type="EMBL" id="KAF2868484.1"/>
    </source>
</evidence>
<feature type="compositionally biased region" description="Low complexity" evidence="1">
    <location>
        <begin position="279"/>
        <end position="293"/>
    </location>
</feature>
<dbReference type="InterPro" id="IPR053232">
    <property type="entry name" value="DnaJ_C/III_chloroplastic"/>
</dbReference>
<comment type="caution">
    <text evidence="3">The sequence shown here is derived from an EMBL/GenBank/DDBJ whole genome shotgun (WGS) entry which is preliminary data.</text>
</comment>
<keyword evidence="4" id="KW-1185">Reference proteome</keyword>
<feature type="compositionally biased region" description="Low complexity" evidence="1">
    <location>
        <begin position="301"/>
        <end position="313"/>
    </location>
</feature>
<dbReference type="Gene3D" id="1.10.287.110">
    <property type="entry name" value="DnaJ domain"/>
    <property type="match status" value="1"/>
</dbReference>
<evidence type="ECO:0000259" key="2">
    <source>
        <dbReference type="PROSITE" id="PS50076"/>
    </source>
</evidence>
<dbReference type="InterPro" id="IPR001623">
    <property type="entry name" value="DnaJ_domain"/>
</dbReference>
<dbReference type="InterPro" id="IPR036869">
    <property type="entry name" value="J_dom_sf"/>
</dbReference>
<sequence length="406" mass="44436">MPLETHYETLGLSSAAPASVIRAAYKALALIHHPDKTQEQPPSERSHHSILFRDIQEAYDVLGTPSLRAAYDTELSRHDNKVDRTLSTFHHTRRTPTSTPSTPTRRRTMRATTPDEKRAMKAKIEHEVAQLQAQRVKRDAEDASIDTHGLKFMARMWKEIGEEHKGDQALWAYCVALSEHYGQRVAAREAEHEQWLNDLSTARAQATRDKNTPASARADSPHVSTAQSSPARSVSPPAPAPASPSKSPTPSSPTTTPPPPRQPPRPASHPRKAKPNTPTAQDASRARAQSRATDLARQHSAKQARLSAKAAAVRAEKELQKRKAEDKAQKEADRIAKARAKAAAAPKGYVAVSSKAKQGGNTTQGGKAGMAAGKVCGKCGEGHKWFGEWIKCNRGELETETEREME</sequence>
<dbReference type="EMBL" id="JAADJZ010000019">
    <property type="protein sequence ID" value="KAF2868484.1"/>
    <property type="molecule type" value="Genomic_DNA"/>
</dbReference>
<dbReference type="Pfam" id="PF00226">
    <property type="entry name" value="DnaJ"/>
    <property type="match status" value="1"/>
</dbReference>
<accession>A0A7C8MFZ9</accession>
<dbReference type="PRINTS" id="PR00625">
    <property type="entry name" value="JDOMAIN"/>
</dbReference>
<name>A0A7C8MFZ9_9PLEO</name>
<protein>
    <recommendedName>
        <fullName evidence="2">J domain-containing protein</fullName>
    </recommendedName>
</protein>